<feature type="domain" description="EDRF1 N-terminal" evidence="3">
    <location>
        <begin position="258"/>
        <end position="502"/>
    </location>
</feature>
<dbReference type="InterPro" id="IPR056582">
    <property type="entry name" value="EDRF1_N"/>
</dbReference>
<evidence type="ECO:0000313" key="4">
    <source>
        <dbReference type="EMBL" id="EFX87448.1"/>
    </source>
</evidence>
<evidence type="ECO:0008006" key="6">
    <source>
        <dbReference type="Google" id="ProtNLM"/>
    </source>
</evidence>
<dbReference type="GO" id="GO:0045893">
    <property type="term" value="P:positive regulation of DNA-templated transcription"/>
    <property type="evidence" value="ECO:0000318"/>
    <property type="project" value="GO_Central"/>
</dbReference>
<dbReference type="PANTHER" id="PTHR15000:SF1">
    <property type="entry name" value="ERYTHROID DIFFERENTIATION-RELATED FACTOR 1"/>
    <property type="match status" value="1"/>
</dbReference>
<dbReference type="PANTHER" id="PTHR15000">
    <property type="entry name" value="ERYTHROID DIFFERENTIATION-RELATED FACTOR 1"/>
    <property type="match status" value="1"/>
</dbReference>
<feature type="region of interest" description="Disordered" evidence="1">
    <location>
        <begin position="476"/>
        <end position="496"/>
    </location>
</feature>
<evidence type="ECO:0000259" key="2">
    <source>
        <dbReference type="Pfam" id="PF23723"/>
    </source>
</evidence>
<feature type="domain" description="EDRF1 N-terminal" evidence="3">
    <location>
        <begin position="46"/>
        <end position="221"/>
    </location>
</feature>
<sequence>MESCEEDDEKERTLQMSSPANDLTIDIYRPLLSKDSEHENEGKRIKSFAFDLHSTVSIPPRLSLLQSNTDLNTPPANWLLSHPKKIVGPAVSRNPKSTEFASFHMASSFLDSMGEVDVVSDAENIKKLLKIPYSKSAVSMMVHRVGNTLLLDEFDIHTHLLRAAENEWGWLKKFYLEHIFASCRAKQKASDKKSSRHSRDYLQQQNLISKFLYHSIALNESENTDTQVQDRNHQVQPVIDPLGDPVPEESHVHDDALPQFSKNIIWTFEDLRMLIGTDMPIFGGSTHPCLSLRLRDMSKPINVLTGLDYWLDNLMCNVPEVVMCYHLGGLVQKYELIKTDDLPRLPGSQFKPGIIKDVAQNILSFLKSKATKAGHTYWLFKAKDDDIVKLYDLTSLCNDLNEDINQNPFTTPVAMLLFKVARNLKMSSDWKRHQGTVLALLKNCLSLLDATKYPQVATSALYYLSDVYLPTSLKVPEAEDTSEEVEEEWSDEWEEPSTEDHFSASVDVAALSTPQQVQAEEENVRRNARPTVGDNWEQRCTFALQHAIEALEFLSNKGKTTKPSEEEPSLATPLKPIPMPYQTLKQPPLDGVTGSLMFKEPQNEWKQQYWRLLMEKCRLAYVTLADEARKTSPSNPEKSLSHLRMAALLWAYLEPPGLPLPGPPQSTSPQNLTNSTSLQSHALGLAGDVYFSMVQHWNEVTSQPQPVERNLIDDQLLQLLRNLQLGNVLDESYFPYPTSLHEALQFSLEQYRLALASFVPLESGSASDVLSLAKRLGNVANEMGVFFMSKASAVMEEGGAEWKRKFVELFLVSQQHLEEGTFVFRKIKDNVNVALLSCNLAKLHRLQARALAPTEKKEASLAEWKCYSKALQCYKQALDILERRELNTGIWDAIVWDYTSVLFTLASLLQDFAPLSIKSREEVEAEIIQLLENCITLSKSETSESRLPLLQYRAATCHYRLASLYHDTYRNGDGESIINGRNVRMVAEQHYADANTLFNQLEHWDEVIRLQLEKAGVYEFQLKRLTGVVSKMRILQSILDCYRSTKEALSALAQPTSGGDVPKLEPKTSECLTLMCSRIQSTLLQLTKLSKSVKKPNWDADIFRNMYSVSLKVSPKQPISPDWHVHLARVVTELGEFQPSVN</sequence>
<dbReference type="AlphaFoldDB" id="E9G075"/>
<name>E9G075_DAPPU</name>
<feature type="domain" description="EDRF1 TPR repeats region" evidence="2">
    <location>
        <begin position="772"/>
        <end position="1117"/>
    </location>
</feature>
<dbReference type="Pfam" id="PF23723">
    <property type="entry name" value="TPR_EDRF1"/>
    <property type="match status" value="1"/>
</dbReference>
<dbReference type="eggNOG" id="ENOG502QTNC">
    <property type="taxonomic scope" value="Eukaryota"/>
</dbReference>
<evidence type="ECO:0000256" key="1">
    <source>
        <dbReference type="SAM" id="MobiDB-lite"/>
    </source>
</evidence>
<dbReference type="Pfam" id="PF23788">
    <property type="entry name" value="EDRF1_N"/>
    <property type="match status" value="2"/>
</dbReference>
<dbReference type="InParanoid" id="E9G075"/>
<dbReference type="KEGG" id="dpx:DAPPUDRAFT_312245"/>
<dbReference type="HOGENOM" id="CLU_008729_0_0_1"/>
<protein>
    <recommendedName>
        <fullName evidence="6">Erythroid differentiation-related factor 1</fullName>
    </recommendedName>
</protein>
<feature type="compositionally biased region" description="Acidic residues" evidence="1">
    <location>
        <begin position="478"/>
        <end position="496"/>
    </location>
</feature>
<feature type="region of interest" description="Disordered" evidence="1">
    <location>
        <begin position="558"/>
        <end position="579"/>
    </location>
</feature>
<reference evidence="4 5" key="1">
    <citation type="journal article" date="2011" name="Science">
        <title>The ecoresponsive genome of Daphnia pulex.</title>
        <authorList>
            <person name="Colbourne J.K."/>
            <person name="Pfrender M.E."/>
            <person name="Gilbert D."/>
            <person name="Thomas W.K."/>
            <person name="Tucker A."/>
            <person name="Oakley T.H."/>
            <person name="Tokishita S."/>
            <person name="Aerts A."/>
            <person name="Arnold G.J."/>
            <person name="Basu M.K."/>
            <person name="Bauer D.J."/>
            <person name="Caceres C.E."/>
            <person name="Carmel L."/>
            <person name="Casola C."/>
            <person name="Choi J.H."/>
            <person name="Detter J.C."/>
            <person name="Dong Q."/>
            <person name="Dusheyko S."/>
            <person name="Eads B.D."/>
            <person name="Frohlich T."/>
            <person name="Geiler-Samerotte K.A."/>
            <person name="Gerlach D."/>
            <person name="Hatcher P."/>
            <person name="Jogdeo S."/>
            <person name="Krijgsveld J."/>
            <person name="Kriventseva E.V."/>
            <person name="Kultz D."/>
            <person name="Laforsch C."/>
            <person name="Lindquist E."/>
            <person name="Lopez J."/>
            <person name="Manak J.R."/>
            <person name="Muller J."/>
            <person name="Pangilinan J."/>
            <person name="Patwardhan R.P."/>
            <person name="Pitluck S."/>
            <person name="Pritham E.J."/>
            <person name="Rechtsteiner A."/>
            <person name="Rho M."/>
            <person name="Rogozin I.B."/>
            <person name="Sakarya O."/>
            <person name="Salamov A."/>
            <person name="Schaack S."/>
            <person name="Shapiro H."/>
            <person name="Shiga Y."/>
            <person name="Skalitzky C."/>
            <person name="Smith Z."/>
            <person name="Souvorov A."/>
            <person name="Sung W."/>
            <person name="Tang Z."/>
            <person name="Tsuchiya D."/>
            <person name="Tu H."/>
            <person name="Vos H."/>
            <person name="Wang M."/>
            <person name="Wolf Y.I."/>
            <person name="Yamagata H."/>
            <person name="Yamada T."/>
            <person name="Ye Y."/>
            <person name="Shaw J.R."/>
            <person name="Andrews J."/>
            <person name="Crease T.J."/>
            <person name="Tang H."/>
            <person name="Lucas S.M."/>
            <person name="Robertson H.M."/>
            <person name="Bork P."/>
            <person name="Koonin E.V."/>
            <person name="Zdobnov E.M."/>
            <person name="Grigoriev I.V."/>
            <person name="Lynch M."/>
            <person name="Boore J.L."/>
        </authorList>
    </citation>
    <scope>NUCLEOTIDE SEQUENCE [LARGE SCALE GENOMIC DNA]</scope>
</reference>
<evidence type="ECO:0000259" key="3">
    <source>
        <dbReference type="Pfam" id="PF23788"/>
    </source>
</evidence>
<dbReference type="InterPro" id="IPR056583">
    <property type="entry name" value="EDRF1_TPR"/>
</dbReference>
<dbReference type="FunCoup" id="E9G075">
    <property type="interactions" value="894"/>
</dbReference>
<accession>E9G075</accession>
<gene>
    <name evidence="4" type="ORF">DAPPUDRAFT_312245</name>
</gene>
<dbReference type="EMBL" id="GL732528">
    <property type="protein sequence ID" value="EFX87448.1"/>
    <property type="molecule type" value="Genomic_DNA"/>
</dbReference>
<evidence type="ECO:0000313" key="5">
    <source>
        <dbReference type="Proteomes" id="UP000000305"/>
    </source>
</evidence>
<proteinExistence type="predicted"/>
<dbReference type="OrthoDB" id="419432at2759"/>
<organism evidence="4 5">
    <name type="scientific">Daphnia pulex</name>
    <name type="common">Water flea</name>
    <dbReference type="NCBI Taxonomy" id="6669"/>
    <lineage>
        <taxon>Eukaryota</taxon>
        <taxon>Metazoa</taxon>
        <taxon>Ecdysozoa</taxon>
        <taxon>Arthropoda</taxon>
        <taxon>Crustacea</taxon>
        <taxon>Branchiopoda</taxon>
        <taxon>Diplostraca</taxon>
        <taxon>Cladocera</taxon>
        <taxon>Anomopoda</taxon>
        <taxon>Daphniidae</taxon>
        <taxon>Daphnia</taxon>
    </lineage>
</organism>
<dbReference type="Proteomes" id="UP000000305">
    <property type="component" value="Unassembled WGS sequence"/>
</dbReference>
<dbReference type="OMA" id="AMHCYEA"/>
<keyword evidence="5" id="KW-1185">Reference proteome</keyword>